<evidence type="ECO:0000256" key="7">
    <source>
        <dbReference type="RuleBase" id="RU363032"/>
    </source>
</evidence>
<dbReference type="SUPFAM" id="SSF161098">
    <property type="entry name" value="MetI-like"/>
    <property type="match status" value="1"/>
</dbReference>
<comment type="caution">
    <text evidence="9">The sequence shown here is derived from an EMBL/GenBank/DDBJ whole genome shotgun (WGS) entry which is preliminary data.</text>
</comment>
<feature type="transmembrane region" description="Helical" evidence="7">
    <location>
        <begin position="109"/>
        <end position="132"/>
    </location>
</feature>
<keyword evidence="2 7" id="KW-0813">Transport</keyword>
<feature type="domain" description="ABC transmembrane type-1" evidence="8">
    <location>
        <begin position="74"/>
        <end position="263"/>
    </location>
</feature>
<feature type="transmembrane region" description="Helical" evidence="7">
    <location>
        <begin position="73"/>
        <end position="97"/>
    </location>
</feature>
<dbReference type="Proteomes" id="UP000237350">
    <property type="component" value="Unassembled WGS sequence"/>
</dbReference>
<evidence type="ECO:0000256" key="3">
    <source>
        <dbReference type="ARBA" id="ARBA00022475"/>
    </source>
</evidence>
<name>A0A2S4JNG7_9SPIO</name>
<feature type="transmembrane region" description="Helical" evidence="7">
    <location>
        <begin position="240"/>
        <end position="261"/>
    </location>
</feature>
<protein>
    <submittedName>
        <fullName evidence="9">Sugar ABC transporter permease</fullName>
    </submittedName>
</protein>
<evidence type="ECO:0000313" key="9">
    <source>
        <dbReference type="EMBL" id="POR01023.1"/>
    </source>
</evidence>
<sequence>MGDIRKSNLPGKVLYGLVVVGGGLLMALPFIWMAVSSLKTETELMMTPPSFFPREPVTENYILVMRDLPFLLFYRNTVIVTLMRSISQIVCCSMAAFAFAKIRFPGRNVIFLGLLAVLMVPHQMILVPNYIIMRSLGLSNTLLAVALPGMFSAFGMFLLRQFYLTLPDEFLDAGKIDGCTHFGIFARLYFPLTQAAVMALLIFTVMYSWNDFIWPLIISSSDRTRVLSVGIALLQGQSRIYYNQIMAGAVMATLPVIVLFISLQRYFVQGIALTGVKG</sequence>
<reference evidence="10" key="1">
    <citation type="submission" date="2015-12" db="EMBL/GenBank/DDBJ databases">
        <authorList>
            <person name="Lodha T.D."/>
            <person name="Chintalapati S."/>
            <person name="Chintalapati V.R."/>
            <person name="Sravanthi T."/>
        </authorList>
    </citation>
    <scope>NUCLEOTIDE SEQUENCE [LARGE SCALE GENOMIC DNA]</scope>
    <source>
        <strain evidence="10">JC133</strain>
    </source>
</reference>
<accession>A0A2S4JNG7</accession>
<evidence type="ECO:0000256" key="1">
    <source>
        <dbReference type="ARBA" id="ARBA00004651"/>
    </source>
</evidence>
<comment type="subcellular location">
    <subcellularLocation>
        <location evidence="1 7">Cell membrane</location>
        <topology evidence="1 7">Multi-pass membrane protein</topology>
    </subcellularLocation>
</comment>
<keyword evidence="5 7" id="KW-1133">Transmembrane helix</keyword>
<dbReference type="OrthoDB" id="9773467at2"/>
<keyword evidence="4 7" id="KW-0812">Transmembrane</keyword>
<keyword evidence="3" id="KW-1003">Cell membrane</keyword>
<dbReference type="InterPro" id="IPR035906">
    <property type="entry name" value="MetI-like_sf"/>
</dbReference>
<evidence type="ECO:0000259" key="8">
    <source>
        <dbReference type="PROSITE" id="PS50928"/>
    </source>
</evidence>
<gene>
    <name evidence="9" type="ORF">AU468_09155</name>
</gene>
<evidence type="ECO:0000256" key="6">
    <source>
        <dbReference type="ARBA" id="ARBA00023136"/>
    </source>
</evidence>
<evidence type="ECO:0000313" key="10">
    <source>
        <dbReference type="Proteomes" id="UP000237350"/>
    </source>
</evidence>
<evidence type="ECO:0000256" key="2">
    <source>
        <dbReference type="ARBA" id="ARBA00022448"/>
    </source>
</evidence>
<comment type="similarity">
    <text evidence="7">Belongs to the binding-protein-dependent transport system permease family.</text>
</comment>
<feature type="transmembrane region" description="Helical" evidence="7">
    <location>
        <begin position="138"/>
        <end position="159"/>
    </location>
</feature>
<proteinExistence type="inferred from homology"/>
<dbReference type="InterPro" id="IPR000515">
    <property type="entry name" value="MetI-like"/>
</dbReference>
<evidence type="ECO:0000256" key="4">
    <source>
        <dbReference type="ARBA" id="ARBA00022692"/>
    </source>
</evidence>
<dbReference type="PROSITE" id="PS50928">
    <property type="entry name" value="ABC_TM1"/>
    <property type="match status" value="1"/>
</dbReference>
<dbReference type="EMBL" id="LPWH01000070">
    <property type="protein sequence ID" value="POR01023.1"/>
    <property type="molecule type" value="Genomic_DNA"/>
</dbReference>
<dbReference type="GO" id="GO:0005886">
    <property type="term" value="C:plasma membrane"/>
    <property type="evidence" value="ECO:0007669"/>
    <property type="project" value="UniProtKB-SubCell"/>
</dbReference>
<dbReference type="Gene3D" id="1.10.3720.10">
    <property type="entry name" value="MetI-like"/>
    <property type="match status" value="1"/>
</dbReference>
<dbReference type="AlphaFoldDB" id="A0A2S4JNG7"/>
<organism evidence="9 10">
    <name type="scientific">Alkalispirochaeta sphaeroplastigenens</name>
    <dbReference type="NCBI Taxonomy" id="1187066"/>
    <lineage>
        <taxon>Bacteria</taxon>
        <taxon>Pseudomonadati</taxon>
        <taxon>Spirochaetota</taxon>
        <taxon>Spirochaetia</taxon>
        <taxon>Spirochaetales</taxon>
        <taxon>Spirochaetaceae</taxon>
        <taxon>Alkalispirochaeta</taxon>
    </lineage>
</organism>
<feature type="transmembrane region" description="Helical" evidence="7">
    <location>
        <begin position="188"/>
        <end position="209"/>
    </location>
</feature>
<keyword evidence="6 7" id="KW-0472">Membrane</keyword>
<feature type="transmembrane region" description="Helical" evidence="7">
    <location>
        <begin position="12"/>
        <end position="35"/>
    </location>
</feature>
<dbReference type="RefSeq" id="WP_103680451.1">
    <property type="nucleotide sequence ID" value="NZ_LPWH01000070.1"/>
</dbReference>
<dbReference type="PANTHER" id="PTHR43744:SF12">
    <property type="entry name" value="ABC TRANSPORTER PERMEASE PROTEIN MG189-RELATED"/>
    <property type="match status" value="1"/>
</dbReference>
<evidence type="ECO:0000256" key="5">
    <source>
        <dbReference type="ARBA" id="ARBA00022989"/>
    </source>
</evidence>
<dbReference type="PANTHER" id="PTHR43744">
    <property type="entry name" value="ABC TRANSPORTER PERMEASE PROTEIN MG189-RELATED-RELATED"/>
    <property type="match status" value="1"/>
</dbReference>
<dbReference type="GO" id="GO:0055085">
    <property type="term" value="P:transmembrane transport"/>
    <property type="evidence" value="ECO:0007669"/>
    <property type="project" value="InterPro"/>
</dbReference>
<dbReference type="Pfam" id="PF00528">
    <property type="entry name" value="BPD_transp_1"/>
    <property type="match status" value="1"/>
</dbReference>
<dbReference type="CDD" id="cd06261">
    <property type="entry name" value="TM_PBP2"/>
    <property type="match status" value="1"/>
</dbReference>
<keyword evidence="10" id="KW-1185">Reference proteome</keyword>